<feature type="domain" description="PAZ" evidence="19">
    <location>
        <begin position="230"/>
        <end position="358"/>
    </location>
</feature>
<dbReference type="GO" id="GO:0004525">
    <property type="term" value="F:ribonuclease III activity"/>
    <property type="evidence" value="ECO:0007669"/>
    <property type="project" value="InterPro"/>
</dbReference>
<keyword evidence="5" id="KW-0479">Metal-binding</keyword>
<sequence>MDSLQGESNLEVENGDAPVGGAGAGSTKRKELHGTTVIRALSGSWMDTAQGVMFHACKIDFTCDVANDFYPGFVLLTECKLDNDVANTKVELYLLDKMVNSAVKPCGEVQLSPDQIRRAMRFHELLFNGLFGKLFKGSKASGTPREFLLQRETDCSVLWNPSYMYLILPLESQNSLEDLLSINWRAIDSCVAVIEFMKDNCWLSAELSERKNEMVVGGLSPTEGSSNAMDTIHLANSSLPVGELKDTVVMAIHTGRIYYVIESLANTSAESPFVGNADGKPVKYSSFSDYFNKKYGIVLNYPGQPLFLLKQTHNPFNLLIDNESSASRRKMLSNGKEIATEKPQNHVHMPPELLVRVDIPLSVLRAFYLIPSLMQRLESMMLACQLREDIRFNLSGSGIPSSLILEALTTLRCCEDFSSERLELLGDSVLKYAVSCHLFLKYPEQHEGELSRERQRAVCNATLHGLGTSCRLQEYIRDTAFEPRRWVAPGQLSVHPVPCSHGIDTTEVPLDSRYHTIDENIIVGKSCDNGHRWLVSKSIADCVEALIGAYYIGGGLVAALHIMKWLGIEAELEPSYVDKTIQLASDRSYSEKANEIVSLESKLGYEFSTKGLLLEAITYAAEQEAGLGYCYERLEFLGDAVLDFLLTWYLYENHTDIDPGELTDLRSASVNNENFAQISVRRNLYPYLQNCSTCLLNQITEYVQLVMDAEDVKTLLGRQFPKELGDLFESIAGAILIDTKLDVKEVWRIFEPLLSPIVTPGNLELPPFRELIELCDCLGYFFKECCVNEGGVVLAELKLQLKDVLLIGEGIGRTGKGAKGQAALHLLKDLESRGISYVWCVSRRRKRDLHDDVSSLHDSIVPASHKKQKACLLLPGSVGGPGVGTPVIAAINTQKGGPRTSLYDLCKRLQWPMPSFETTEHKLKSPIEFGEGSNRKQGFNSYASKISLHIPDFGVVQAMGDQRADKKSSQDSATLCLLYKLEELGKLQAIMAIHFDLQDFILHARVLKLYRQALRTARRAPPHTRVELQHTIRQEMENNRDCKDKQKVRFLISEGLERVKRLDEMLDMQGS</sequence>
<dbReference type="CDD" id="cd00593">
    <property type="entry name" value="RIBOc"/>
    <property type="match status" value="2"/>
</dbReference>
<feature type="domain" description="RNase III" evidence="18">
    <location>
        <begin position="383"/>
        <end position="555"/>
    </location>
</feature>
<evidence type="ECO:0000256" key="5">
    <source>
        <dbReference type="ARBA" id="ARBA00022723"/>
    </source>
</evidence>
<dbReference type="FunFam" id="2.170.260.10:FF:000004">
    <property type="entry name" value="Dicer-like 104"/>
    <property type="match status" value="1"/>
</dbReference>
<dbReference type="InterPro" id="IPR008011">
    <property type="entry name" value="Complex1_LYR_dom"/>
</dbReference>
<dbReference type="OrthoDB" id="6513042at2759"/>
<dbReference type="SMART" id="SM00949">
    <property type="entry name" value="PAZ"/>
    <property type="match status" value="1"/>
</dbReference>
<dbReference type="Pfam" id="PF05347">
    <property type="entry name" value="Complex1_LYR"/>
    <property type="match status" value="1"/>
</dbReference>
<keyword evidence="4" id="KW-0540">Nuclease</keyword>
<dbReference type="InterPro" id="IPR045293">
    <property type="entry name" value="Complex1_LYR_LYRM2"/>
</dbReference>
<keyword evidence="9" id="KW-0378">Hydrolase</keyword>
<reference evidence="20" key="1">
    <citation type="submission" date="2022-04" db="EMBL/GenBank/DDBJ databases">
        <title>Carnegiea gigantea Genome sequencing and assembly v2.</title>
        <authorList>
            <person name="Copetti D."/>
            <person name="Sanderson M.J."/>
            <person name="Burquez A."/>
            <person name="Wojciechowski M.F."/>
        </authorList>
    </citation>
    <scope>NUCLEOTIDE SEQUENCE</scope>
    <source>
        <strain evidence="20">SGP5-SGP5p</strain>
        <tissue evidence="20">Aerial part</tissue>
    </source>
</reference>
<name>A0A9Q1QFM1_9CARY</name>
<keyword evidence="8" id="KW-0255">Endonuclease</keyword>
<dbReference type="PROSITE" id="PS50142">
    <property type="entry name" value="RNASE_3_2"/>
    <property type="match status" value="2"/>
</dbReference>
<organism evidence="20 21">
    <name type="scientific">Carnegiea gigantea</name>
    <dbReference type="NCBI Taxonomy" id="171969"/>
    <lineage>
        <taxon>Eukaryota</taxon>
        <taxon>Viridiplantae</taxon>
        <taxon>Streptophyta</taxon>
        <taxon>Embryophyta</taxon>
        <taxon>Tracheophyta</taxon>
        <taxon>Spermatophyta</taxon>
        <taxon>Magnoliopsida</taxon>
        <taxon>eudicotyledons</taxon>
        <taxon>Gunneridae</taxon>
        <taxon>Pentapetalae</taxon>
        <taxon>Caryophyllales</taxon>
        <taxon>Cactineae</taxon>
        <taxon>Cactaceae</taxon>
        <taxon>Cactoideae</taxon>
        <taxon>Echinocereeae</taxon>
        <taxon>Carnegiea</taxon>
    </lineage>
</organism>
<dbReference type="GO" id="GO:0005634">
    <property type="term" value="C:nucleus"/>
    <property type="evidence" value="ECO:0007669"/>
    <property type="project" value="UniProtKB-SubCell"/>
</dbReference>
<evidence type="ECO:0000256" key="4">
    <source>
        <dbReference type="ARBA" id="ARBA00022722"/>
    </source>
</evidence>
<comment type="cofactor">
    <cofactor evidence="2">
        <name>Mg(2+)</name>
        <dbReference type="ChEBI" id="CHEBI:18420"/>
    </cofactor>
</comment>
<comment type="cofactor">
    <cofactor evidence="1">
        <name>Mn(2+)</name>
        <dbReference type="ChEBI" id="CHEBI:29035"/>
    </cofactor>
</comment>
<accession>A0A9Q1QFM1</accession>
<dbReference type="FunFam" id="1.10.1520.10:FF:000008">
    <property type="entry name" value="Dicer-like 104"/>
    <property type="match status" value="1"/>
</dbReference>
<evidence type="ECO:0000259" key="18">
    <source>
        <dbReference type="PROSITE" id="PS50142"/>
    </source>
</evidence>
<dbReference type="PANTHER" id="PTHR14950">
    <property type="entry name" value="DICER-RELATED"/>
    <property type="match status" value="1"/>
</dbReference>
<dbReference type="SMART" id="SM00535">
    <property type="entry name" value="RIBOc"/>
    <property type="match status" value="2"/>
</dbReference>
<evidence type="ECO:0000313" key="21">
    <source>
        <dbReference type="Proteomes" id="UP001153076"/>
    </source>
</evidence>
<comment type="subcellular location">
    <subcellularLocation>
        <location evidence="3">Nucleus</location>
    </subcellularLocation>
</comment>
<keyword evidence="6" id="KW-0677">Repeat</keyword>
<dbReference type="CDD" id="cd20262">
    <property type="entry name" value="Complex1_LYR_LYRM2"/>
    <property type="match status" value="1"/>
</dbReference>
<evidence type="ECO:0000256" key="14">
    <source>
        <dbReference type="ARBA" id="ARBA00023158"/>
    </source>
</evidence>
<evidence type="ECO:0000256" key="1">
    <source>
        <dbReference type="ARBA" id="ARBA00001936"/>
    </source>
</evidence>
<evidence type="ECO:0000256" key="7">
    <source>
        <dbReference type="ARBA" id="ARBA00022741"/>
    </source>
</evidence>
<dbReference type="Gene3D" id="2.170.260.10">
    <property type="entry name" value="paz domain"/>
    <property type="match status" value="1"/>
</dbReference>
<dbReference type="PANTHER" id="PTHR14950:SF46">
    <property type="entry name" value="ENDORIBONUCLEASE DICER HOMOLOG 3"/>
    <property type="match status" value="1"/>
</dbReference>
<evidence type="ECO:0000256" key="8">
    <source>
        <dbReference type="ARBA" id="ARBA00022759"/>
    </source>
</evidence>
<evidence type="ECO:0000256" key="11">
    <source>
        <dbReference type="ARBA" id="ARBA00022840"/>
    </source>
</evidence>
<dbReference type="GO" id="GO:0004386">
    <property type="term" value="F:helicase activity"/>
    <property type="evidence" value="ECO:0007669"/>
    <property type="project" value="UniProtKB-KW"/>
</dbReference>
<keyword evidence="11" id="KW-0067">ATP-binding</keyword>
<dbReference type="SUPFAM" id="SSF101690">
    <property type="entry name" value="PAZ domain"/>
    <property type="match status" value="1"/>
</dbReference>
<protein>
    <submittedName>
        <fullName evidence="20">Uncharacterized protein</fullName>
    </submittedName>
</protein>
<keyword evidence="16" id="KW-0539">Nucleus</keyword>
<evidence type="ECO:0000256" key="17">
    <source>
        <dbReference type="SAM" id="MobiDB-lite"/>
    </source>
</evidence>
<evidence type="ECO:0000256" key="13">
    <source>
        <dbReference type="ARBA" id="ARBA00022884"/>
    </source>
</evidence>
<dbReference type="GO" id="GO:0003723">
    <property type="term" value="F:RNA binding"/>
    <property type="evidence" value="ECO:0007669"/>
    <property type="project" value="UniProtKB-KW"/>
</dbReference>
<keyword evidence="10" id="KW-0347">Helicase</keyword>
<dbReference type="InterPro" id="IPR000999">
    <property type="entry name" value="RNase_III_dom"/>
</dbReference>
<proteinExistence type="predicted"/>
<evidence type="ECO:0000256" key="12">
    <source>
        <dbReference type="ARBA" id="ARBA00022842"/>
    </source>
</evidence>
<feature type="region of interest" description="Disordered" evidence="17">
    <location>
        <begin position="1"/>
        <end position="30"/>
    </location>
</feature>
<evidence type="ECO:0000256" key="3">
    <source>
        <dbReference type="ARBA" id="ARBA00004123"/>
    </source>
</evidence>
<dbReference type="GO" id="GO:0010267">
    <property type="term" value="P:ta-siRNA processing"/>
    <property type="evidence" value="ECO:0007669"/>
    <property type="project" value="UniProtKB-ARBA"/>
</dbReference>
<dbReference type="Gene3D" id="3.30.160.20">
    <property type="match status" value="1"/>
</dbReference>
<dbReference type="AlphaFoldDB" id="A0A9Q1QFM1"/>
<evidence type="ECO:0000256" key="9">
    <source>
        <dbReference type="ARBA" id="ARBA00022801"/>
    </source>
</evidence>
<keyword evidence="12" id="KW-0460">Magnesium</keyword>
<keyword evidence="15" id="KW-0464">Manganese</keyword>
<dbReference type="PROSITE" id="PS50821">
    <property type="entry name" value="PAZ"/>
    <property type="match status" value="1"/>
</dbReference>
<feature type="domain" description="RNase III" evidence="18">
    <location>
        <begin position="596"/>
        <end position="740"/>
    </location>
</feature>
<dbReference type="InterPro" id="IPR036085">
    <property type="entry name" value="PAZ_dom_sf"/>
</dbReference>
<evidence type="ECO:0000256" key="2">
    <source>
        <dbReference type="ARBA" id="ARBA00001946"/>
    </source>
</evidence>
<evidence type="ECO:0000259" key="19">
    <source>
        <dbReference type="PROSITE" id="PS50821"/>
    </source>
</evidence>
<dbReference type="GO" id="GO:0005737">
    <property type="term" value="C:cytoplasm"/>
    <property type="evidence" value="ECO:0007669"/>
    <property type="project" value="TreeGrafter"/>
</dbReference>
<dbReference type="SUPFAM" id="SSF69065">
    <property type="entry name" value="RNase III domain-like"/>
    <property type="match status" value="2"/>
</dbReference>
<evidence type="ECO:0000256" key="15">
    <source>
        <dbReference type="ARBA" id="ARBA00023211"/>
    </source>
</evidence>
<evidence type="ECO:0000256" key="16">
    <source>
        <dbReference type="ARBA" id="ARBA00023242"/>
    </source>
</evidence>
<keyword evidence="21" id="KW-1185">Reference proteome</keyword>
<keyword evidence="14" id="KW-0943">RNA-mediated gene silencing</keyword>
<evidence type="ECO:0000256" key="10">
    <source>
        <dbReference type="ARBA" id="ARBA00022806"/>
    </source>
</evidence>
<dbReference type="FunFam" id="1.10.1520.10:FF:000004">
    <property type="entry name" value="Endoribonuclease dicer-like 1"/>
    <property type="match status" value="1"/>
</dbReference>
<evidence type="ECO:0000256" key="6">
    <source>
        <dbReference type="ARBA" id="ARBA00022737"/>
    </source>
</evidence>
<evidence type="ECO:0000313" key="20">
    <source>
        <dbReference type="EMBL" id="KAJ8439786.1"/>
    </source>
</evidence>
<dbReference type="Proteomes" id="UP001153076">
    <property type="component" value="Unassembled WGS sequence"/>
</dbReference>
<keyword evidence="13" id="KW-0694">RNA-binding</keyword>
<dbReference type="GO" id="GO:0046872">
    <property type="term" value="F:metal ion binding"/>
    <property type="evidence" value="ECO:0007669"/>
    <property type="project" value="UniProtKB-KW"/>
</dbReference>
<dbReference type="Pfam" id="PF02170">
    <property type="entry name" value="PAZ"/>
    <property type="match status" value="1"/>
</dbReference>
<dbReference type="GO" id="GO:0005524">
    <property type="term" value="F:ATP binding"/>
    <property type="evidence" value="ECO:0007669"/>
    <property type="project" value="UniProtKB-KW"/>
</dbReference>
<dbReference type="EMBL" id="JAKOGI010000207">
    <property type="protein sequence ID" value="KAJ8439786.1"/>
    <property type="molecule type" value="Genomic_DNA"/>
</dbReference>
<dbReference type="InterPro" id="IPR036389">
    <property type="entry name" value="RNase_III_sf"/>
</dbReference>
<dbReference type="Gene3D" id="1.10.1520.10">
    <property type="entry name" value="Ribonuclease III domain"/>
    <property type="match status" value="2"/>
</dbReference>
<gene>
    <name evidence="20" type="ORF">Cgig2_029046</name>
</gene>
<keyword evidence="7" id="KW-0547">Nucleotide-binding</keyword>
<comment type="caution">
    <text evidence="20">The sequence shown here is derived from an EMBL/GenBank/DDBJ whole genome shotgun (WGS) entry which is preliminary data.</text>
</comment>
<dbReference type="Pfam" id="PF00636">
    <property type="entry name" value="Ribonuclease_3"/>
    <property type="match status" value="2"/>
</dbReference>
<dbReference type="PROSITE" id="PS00517">
    <property type="entry name" value="RNASE_3_1"/>
    <property type="match status" value="1"/>
</dbReference>
<dbReference type="InterPro" id="IPR003100">
    <property type="entry name" value="PAZ_dom"/>
</dbReference>